<reference evidence="3" key="2">
    <citation type="submission" date="2015-01" db="EMBL/GenBank/DDBJ databases">
        <title>Evolutionary Origins and Diversification of the Mycorrhizal Mutualists.</title>
        <authorList>
            <consortium name="DOE Joint Genome Institute"/>
            <consortium name="Mycorrhizal Genomics Consortium"/>
            <person name="Kohler A."/>
            <person name="Kuo A."/>
            <person name="Nagy L.G."/>
            <person name="Floudas D."/>
            <person name="Copeland A."/>
            <person name="Barry K.W."/>
            <person name="Cichocki N."/>
            <person name="Veneault-Fourrey C."/>
            <person name="LaButti K."/>
            <person name="Lindquist E.A."/>
            <person name="Lipzen A."/>
            <person name="Lundell T."/>
            <person name="Morin E."/>
            <person name="Murat C."/>
            <person name="Riley R."/>
            <person name="Ohm R."/>
            <person name="Sun H."/>
            <person name="Tunlid A."/>
            <person name="Henrissat B."/>
            <person name="Grigoriev I.V."/>
            <person name="Hibbett D.S."/>
            <person name="Martin F."/>
        </authorList>
    </citation>
    <scope>NUCLEOTIDE SEQUENCE [LARGE SCALE GENOMIC DNA]</scope>
    <source>
        <strain evidence="3">Foug A</strain>
    </source>
</reference>
<feature type="non-terminal residue" evidence="2">
    <location>
        <position position="1"/>
    </location>
</feature>
<proteinExistence type="predicted"/>
<feature type="compositionally biased region" description="Low complexity" evidence="1">
    <location>
        <begin position="111"/>
        <end position="120"/>
    </location>
</feature>
<evidence type="ECO:0000313" key="3">
    <source>
        <dbReference type="Proteomes" id="UP000053989"/>
    </source>
</evidence>
<feature type="compositionally biased region" description="Basic and acidic residues" evidence="1">
    <location>
        <begin position="76"/>
        <end position="92"/>
    </location>
</feature>
<dbReference type="Proteomes" id="UP000053989">
    <property type="component" value="Unassembled WGS sequence"/>
</dbReference>
<evidence type="ECO:0000313" key="2">
    <source>
        <dbReference type="EMBL" id="KIM59094.1"/>
    </source>
</evidence>
<dbReference type="InParanoid" id="A0A0C3DSF7"/>
<dbReference type="OrthoDB" id="2506317at2759"/>
<accession>A0A0C3DSF7</accession>
<name>A0A0C3DSF7_9AGAM</name>
<feature type="region of interest" description="Disordered" evidence="1">
    <location>
        <begin position="76"/>
        <end position="139"/>
    </location>
</feature>
<evidence type="ECO:0000256" key="1">
    <source>
        <dbReference type="SAM" id="MobiDB-lite"/>
    </source>
</evidence>
<dbReference type="HOGENOM" id="CLU_106356_0_0_1"/>
<keyword evidence="3" id="KW-1185">Reference proteome</keyword>
<gene>
    <name evidence="2" type="ORF">SCLCIDRAFT_126745</name>
</gene>
<dbReference type="AlphaFoldDB" id="A0A0C3DSF7"/>
<dbReference type="EMBL" id="KN822077">
    <property type="protein sequence ID" value="KIM59094.1"/>
    <property type="molecule type" value="Genomic_DNA"/>
</dbReference>
<protein>
    <submittedName>
        <fullName evidence="2">Uncharacterized protein</fullName>
    </submittedName>
</protein>
<reference evidence="2 3" key="1">
    <citation type="submission" date="2014-04" db="EMBL/GenBank/DDBJ databases">
        <authorList>
            <consortium name="DOE Joint Genome Institute"/>
            <person name="Kuo A."/>
            <person name="Kohler A."/>
            <person name="Nagy L.G."/>
            <person name="Floudas D."/>
            <person name="Copeland A."/>
            <person name="Barry K.W."/>
            <person name="Cichocki N."/>
            <person name="Veneault-Fourrey C."/>
            <person name="LaButti K."/>
            <person name="Lindquist E.A."/>
            <person name="Lipzen A."/>
            <person name="Lundell T."/>
            <person name="Morin E."/>
            <person name="Murat C."/>
            <person name="Sun H."/>
            <person name="Tunlid A."/>
            <person name="Henrissat B."/>
            <person name="Grigoriev I.V."/>
            <person name="Hibbett D.S."/>
            <person name="Martin F."/>
            <person name="Nordberg H.P."/>
            <person name="Cantor M.N."/>
            <person name="Hua S.X."/>
        </authorList>
    </citation>
    <scope>NUCLEOTIDE SEQUENCE [LARGE SCALE GENOMIC DNA]</scope>
    <source>
        <strain evidence="2 3">Foug A</strain>
    </source>
</reference>
<sequence length="161" mass="17851">FPMQSQYAAAANVPLIKSPALRLPRPVALPPDIHPLPDSITPYFVYPFTLEPHVLRLESSRRNSLAAHTARREALLRAREDEKEQRRREALRRVAPGFEGDGSVLMPVRVSSDSTGSAGSDTERVQRRGPSSPPNVHVDAMDDLANQLARLETTQQQAPRS</sequence>
<organism evidence="2 3">
    <name type="scientific">Scleroderma citrinum Foug A</name>
    <dbReference type="NCBI Taxonomy" id="1036808"/>
    <lineage>
        <taxon>Eukaryota</taxon>
        <taxon>Fungi</taxon>
        <taxon>Dikarya</taxon>
        <taxon>Basidiomycota</taxon>
        <taxon>Agaricomycotina</taxon>
        <taxon>Agaricomycetes</taxon>
        <taxon>Agaricomycetidae</taxon>
        <taxon>Boletales</taxon>
        <taxon>Sclerodermatineae</taxon>
        <taxon>Sclerodermataceae</taxon>
        <taxon>Scleroderma</taxon>
    </lineage>
</organism>